<sequence length="72" mass="8096">MNFRSCSLRFEVSELGAWRMHYTKSLFRLYFTRAYETTVFSNQAAGCKLLPISGRDGAPPPGNPPPARLSTK</sequence>
<comment type="caution">
    <text evidence="2">The sequence shown here is derived from an EMBL/GenBank/DDBJ whole genome shotgun (WGS) entry which is preliminary data.</text>
</comment>
<dbReference type="Proteomes" id="UP000324222">
    <property type="component" value="Unassembled WGS sequence"/>
</dbReference>
<feature type="region of interest" description="Disordered" evidence="1">
    <location>
        <begin position="52"/>
        <end position="72"/>
    </location>
</feature>
<evidence type="ECO:0000256" key="1">
    <source>
        <dbReference type="SAM" id="MobiDB-lite"/>
    </source>
</evidence>
<reference evidence="2 3" key="1">
    <citation type="submission" date="2019-05" db="EMBL/GenBank/DDBJ databases">
        <title>Another draft genome of Portunus trituberculatus and its Hox gene families provides insights of decapod evolution.</title>
        <authorList>
            <person name="Jeong J.-H."/>
            <person name="Song I."/>
            <person name="Kim S."/>
            <person name="Choi T."/>
            <person name="Kim D."/>
            <person name="Ryu S."/>
            <person name="Kim W."/>
        </authorList>
    </citation>
    <scope>NUCLEOTIDE SEQUENCE [LARGE SCALE GENOMIC DNA]</scope>
    <source>
        <tissue evidence="2">Muscle</tissue>
    </source>
</reference>
<feature type="compositionally biased region" description="Pro residues" evidence="1">
    <location>
        <begin position="58"/>
        <end position="72"/>
    </location>
</feature>
<keyword evidence="3" id="KW-1185">Reference proteome</keyword>
<name>A0A5B7IGC6_PORTR</name>
<evidence type="ECO:0000313" key="3">
    <source>
        <dbReference type="Proteomes" id="UP000324222"/>
    </source>
</evidence>
<dbReference type="AlphaFoldDB" id="A0A5B7IGC6"/>
<dbReference type="EMBL" id="VSRR010055403">
    <property type="protein sequence ID" value="MPC80919.1"/>
    <property type="molecule type" value="Genomic_DNA"/>
</dbReference>
<organism evidence="2 3">
    <name type="scientific">Portunus trituberculatus</name>
    <name type="common">Swimming crab</name>
    <name type="synonym">Neptunus trituberculatus</name>
    <dbReference type="NCBI Taxonomy" id="210409"/>
    <lineage>
        <taxon>Eukaryota</taxon>
        <taxon>Metazoa</taxon>
        <taxon>Ecdysozoa</taxon>
        <taxon>Arthropoda</taxon>
        <taxon>Crustacea</taxon>
        <taxon>Multicrustacea</taxon>
        <taxon>Malacostraca</taxon>
        <taxon>Eumalacostraca</taxon>
        <taxon>Eucarida</taxon>
        <taxon>Decapoda</taxon>
        <taxon>Pleocyemata</taxon>
        <taxon>Brachyura</taxon>
        <taxon>Eubrachyura</taxon>
        <taxon>Portunoidea</taxon>
        <taxon>Portunidae</taxon>
        <taxon>Portuninae</taxon>
        <taxon>Portunus</taxon>
    </lineage>
</organism>
<evidence type="ECO:0000313" key="2">
    <source>
        <dbReference type="EMBL" id="MPC80919.1"/>
    </source>
</evidence>
<accession>A0A5B7IGC6</accession>
<proteinExistence type="predicted"/>
<protein>
    <submittedName>
        <fullName evidence="2">Uncharacterized protein</fullName>
    </submittedName>
</protein>
<gene>
    <name evidence="2" type="ORF">E2C01_075516</name>
</gene>